<accession>A0A347WFN7</accession>
<dbReference type="AlphaFoldDB" id="A0A347WFN7"/>
<dbReference type="InterPro" id="IPR001017">
    <property type="entry name" value="DH_E1"/>
</dbReference>
<keyword evidence="3" id="KW-0786">Thiamine pyrophosphate</keyword>
<dbReference type="Proteomes" id="UP000264120">
    <property type="component" value="Chromosome"/>
</dbReference>
<evidence type="ECO:0000256" key="1">
    <source>
        <dbReference type="ARBA" id="ARBA00001964"/>
    </source>
</evidence>
<proteinExistence type="predicted"/>
<protein>
    <submittedName>
        <fullName evidence="7">Acetoin:2,6-dichlorophenolindophenol oxidoreductase subunit alpha</fullName>
        <ecNumber evidence="7">1.1.1.-</ecNumber>
    </submittedName>
</protein>
<dbReference type="PANTHER" id="PTHR11516">
    <property type="entry name" value="PYRUVATE DEHYDROGENASE E1 COMPONENT, ALPHA SUBUNIT BACTERIAL AND ORGANELLAR"/>
    <property type="match status" value="1"/>
</dbReference>
<dbReference type="OrthoDB" id="9766715at2"/>
<dbReference type="Gene3D" id="3.40.50.970">
    <property type="match status" value="1"/>
</dbReference>
<keyword evidence="2 7" id="KW-0560">Oxidoreductase</keyword>
<reference evidence="7 8" key="1">
    <citation type="submission" date="2017-08" db="EMBL/GenBank/DDBJ databases">
        <title>Complete genome sequence of Gluconacetobacter saccharivorans CV1 isolated from Fermented Vinegar.</title>
        <authorList>
            <person name="Kim S.-Y."/>
        </authorList>
    </citation>
    <scope>NUCLEOTIDE SEQUENCE [LARGE SCALE GENOMIC DNA]</scope>
    <source>
        <strain evidence="7 8">CV1</strain>
    </source>
</reference>
<keyword evidence="8" id="KW-1185">Reference proteome</keyword>
<dbReference type="Pfam" id="PF00676">
    <property type="entry name" value="E1_dh"/>
    <property type="match status" value="1"/>
</dbReference>
<dbReference type="EMBL" id="CP023036">
    <property type="protein sequence ID" value="AXY23680.1"/>
    <property type="molecule type" value="Genomic_DNA"/>
</dbReference>
<evidence type="ECO:0000313" key="7">
    <source>
        <dbReference type="EMBL" id="AXY23680.1"/>
    </source>
</evidence>
<evidence type="ECO:0000256" key="4">
    <source>
        <dbReference type="ARBA" id="ARBA00025211"/>
    </source>
</evidence>
<dbReference type="GO" id="GO:0006086">
    <property type="term" value="P:pyruvate decarboxylation to acetyl-CoA"/>
    <property type="evidence" value="ECO:0007669"/>
    <property type="project" value="TreeGrafter"/>
</dbReference>
<gene>
    <name evidence="7" type="primary">acoA_3</name>
    <name evidence="7" type="ORF">CD178_02936</name>
</gene>
<dbReference type="GO" id="GO:0004739">
    <property type="term" value="F:pyruvate dehydrogenase (acetyl-transferring) activity"/>
    <property type="evidence" value="ECO:0007669"/>
    <property type="project" value="UniProtKB-EC"/>
</dbReference>
<dbReference type="RefSeq" id="WP_118963474.1">
    <property type="nucleotide sequence ID" value="NZ_CP023036.1"/>
</dbReference>
<sequence length="308" mass="32542">MTPVEMLRTMMLIRAFEDALARRRDHGFQLLSTGEEAVAVGLATALRDGDQLLTGGRSIGPALARGVAPERLMAELLGRTAGMNRGRAGRGHLSDPAAGFFGAHAVVGGNISIAAGVALARQMDHDSGIVAVLFGDGACGEGALHETLNMAALWKLPLVFICNNNQLSVSTARSDALAVGQLSDLGATFGMWARTVDGLDVCAVADAATQAVQHARSGQGPAFLECVSIRMRSHSTTARETRSRAELVELHTRCPIRRYAAVLMERGDLDAQQHERLSLEATIRADGALGIADASPYPDVEEVMLHVG</sequence>
<evidence type="ECO:0000256" key="3">
    <source>
        <dbReference type="ARBA" id="ARBA00023052"/>
    </source>
</evidence>
<dbReference type="EC" id="1.1.1.-" evidence="7"/>
<evidence type="ECO:0000256" key="2">
    <source>
        <dbReference type="ARBA" id="ARBA00023002"/>
    </source>
</evidence>
<comment type="cofactor">
    <cofactor evidence="1">
        <name>thiamine diphosphate</name>
        <dbReference type="ChEBI" id="CHEBI:58937"/>
    </cofactor>
</comment>
<name>A0A347WFN7_9PROT</name>
<dbReference type="CDD" id="cd02000">
    <property type="entry name" value="TPP_E1_PDC_ADC_BCADC"/>
    <property type="match status" value="1"/>
</dbReference>
<evidence type="ECO:0000313" key="8">
    <source>
        <dbReference type="Proteomes" id="UP000264120"/>
    </source>
</evidence>
<dbReference type="InterPro" id="IPR050642">
    <property type="entry name" value="PDH_E1_Alpha_Subunit"/>
</dbReference>
<evidence type="ECO:0000256" key="5">
    <source>
        <dbReference type="ARBA" id="ARBA00051231"/>
    </source>
</evidence>
<organism evidence="7 8">
    <name type="scientific">Komagataeibacter saccharivorans</name>
    <dbReference type="NCBI Taxonomy" id="265959"/>
    <lineage>
        <taxon>Bacteria</taxon>
        <taxon>Pseudomonadati</taxon>
        <taxon>Pseudomonadota</taxon>
        <taxon>Alphaproteobacteria</taxon>
        <taxon>Acetobacterales</taxon>
        <taxon>Acetobacteraceae</taxon>
        <taxon>Komagataeibacter</taxon>
    </lineage>
</organism>
<dbReference type="PANTHER" id="PTHR11516:SF60">
    <property type="entry name" value="PYRUVATE DEHYDROGENASE E1 COMPONENT SUBUNIT ALPHA"/>
    <property type="match status" value="1"/>
</dbReference>
<dbReference type="KEGG" id="ksc:CD178_02936"/>
<dbReference type="SUPFAM" id="SSF52518">
    <property type="entry name" value="Thiamin diphosphate-binding fold (THDP-binding)"/>
    <property type="match status" value="1"/>
</dbReference>
<comment type="function">
    <text evidence="4">The pyruvate dehydrogenase complex catalyzes the overall conversion of pyruvate to acetyl-CoA and CO(2). It contains multiple copies of three enzymatic components: pyruvate dehydrogenase (E1), dihydrolipoamide acetyltransferase (E2) and lipoamide dehydrogenase (E3).</text>
</comment>
<dbReference type="InterPro" id="IPR029061">
    <property type="entry name" value="THDP-binding"/>
</dbReference>
<comment type="catalytic activity">
    <reaction evidence="5">
        <text>N(6)-[(R)-lipoyl]-L-lysyl-[protein] + pyruvate + H(+) = N(6)-[(R)-S(8)-acetyldihydrolipoyl]-L-lysyl-[protein] + CO2</text>
        <dbReference type="Rhea" id="RHEA:19189"/>
        <dbReference type="Rhea" id="RHEA-COMP:10474"/>
        <dbReference type="Rhea" id="RHEA-COMP:10478"/>
        <dbReference type="ChEBI" id="CHEBI:15361"/>
        <dbReference type="ChEBI" id="CHEBI:15378"/>
        <dbReference type="ChEBI" id="CHEBI:16526"/>
        <dbReference type="ChEBI" id="CHEBI:83099"/>
        <dbReference type="ChEBI" id="CHEBI:83111"/>
        <dbReference type="EC" id="1.2.4.1"/>
    </reaction>
</comment>
<feature type="domain" description="Dehydrogenase E1 component" evidence="6">
    <location>
        <begin position="9"/>
        <end position="300"/>
    </location>
</feature>
<evidence type="ECO:0000259" key="6">
    <source>
        <dbReference type="Pfam" id="PF00676"/>
    </source>
</evidence>